<evidence type="ECO:0000313" key="2">
    <source>
        <dbReference type="EMBL" id="KWX16886.1"/>
    </source>
</evidence>
<evidence type="ECO:0000313" key="1">
    <source>
        <dbReference type="EMBL" id="KWX16380.1"/>
    </source>
</evidence>
<evidence type="ECO:0000313" key="3">
    <source>
        <dbReference type="EMBL" id="KWX17922.1"/>
    </source>
</evidence>
<accession>A0A132P3J8</accession>
<gene>
    <name evidence="3" type="ORF">AWT83_05360</name>
    <name evidence="4" type="ORF">AWT83_06050</name>
    <name evidence="2" type="ORF">AWT83_15455</name>
    <name evidence="1" type="ORF">AWT83_18175</name>
</gene>
<dbReference type="AlphaFoldDB" id="A0A132P3J8"/>
<evidence type="ECO:0000313" key="5">
    <source>
        <dbReference type="Proteomes" id="UP000070452"/>
    </source>
</evidence>
<dbReference type="RefSeq" id="WP_002317804.1">
    <property type="nucleotide sequence ID" value="NZ_CP059784.1"/>
</dbReference>
<sequence>MSDIVQLKENGVPKYLKTHADAIDGVDGKLVRATGNETILGTKNFQDGIQVAGKKPVLTKATTDYAMVDRHNNASVMSDGSLKLYRRGDLVYLTGSFKLSAGKYNQGVWFDIPSWSYPIESVRIYGKSGDKVCLLFINLVDNNNIVCVDNIAKDSWITASACWMARNPY</sequence>
<dbReference type="EMBL" id="LRHK01000001">
    <property type="protein sequence ID" value="KWX17922.1"/>
    <property type="molecule type" value="Genomic_DNA"/>
</dbReference>
<comment type="caution">
    <text evidence="2">The sequence shown here is derived from an EMBL/GenBank/DDBJ whole genome shotgun (WGS) entry which is preliminary data.</text>
</comment>
<dbReference type="EMBL" id="LRHK01000005">
    <property type="protein sequence ID" value="KWX16886.1"/>
    <property type="molecule type" value="Genomic_DNA"/>
</dbReference>
<proteinExistence type="predicted"/>
<reference evidence="2 5" key="1">
    <citation type="submission" date="2016-01" db="EMBL/GenBank/DDBJ databases">
        <title>Molecular Mechanisms for transfer of large genomic segments between Enterococcus faecium strains.</title>
        <authorList>
            <person name="Garcia-Solache M.A."/>
            <person name="Lebreton F."/>
            <person name="Mclaughlin R.E."/>
            <person name="Whiteaker J.D."/>
            <person name="Gilmore M.S."/>
            <person name="Rice L.B."/>
        </authorList>
    </citation>
    <scope>NUCLEOTIDE SEQUENCE [LARGE SCALE GENOMIC DNA]</scope>
    <source>
        <strain evidence="2 5">D344RRF x C68</strain>
    </source>
</reference>
<protein>
    <submittedName>
        <fullName evidence="2">Uncharacterized protein</fullName>
    </submittedName>
</protein>
<organism evidence="2 5">
    <name type="scientific">Enterococcus faecium</name>
    <name type="common">Streptococcus faecium</name>
    <dbReference type="NCBI Taxonomy" id="1352"/>
    <lineage>
        <taxon>Bacteria</taxon>
        <taxon>Bacillati</taxon>
        <taxon>Bacillota</taxon>
        <taxon>Bacilli</taxon>
        <taxon>Lactobacillales</taxon>
        <taxon>Enterococcaceae</taxon>
        <taxon>Enterococcus</taxon>
    </lineage>
</organism>
<dbReference type="Proteomes" id="UP000070452">
    <property type="component" value="Unassembled WGS sequence"/>
</dbReference>
<evidence type="ECO:0000313" key="4">
    <source>
        <dbReference type="EMBL" id="KWX18053.1"/>
    </source>
</evidence>
<dbReference type="EMBL" id="LRHK01000001">
    <property type="protein sequence ID" value="KWX18053.1"/>
    <property type="molecule type" value="Genomic_DNA"/>
</dbReference>
<dbReference type="EMBL" id="LRHK01000007">
    <property type="protein sequence ID" value="KWX16380.1"/>
    <property type="molecule type" value="Genomic_DNA"/>
</dbReference>
<name>A0A132P3J8_ENTFC</name>
<dbReference type="Gene3D" id="6.10.140.2190">
    <property type="match status" value="1"/>
</dbReference>